<dbReference type="EMBL" id="ASPP01026715">
    <property type="protein sequence ID" value="ETO06868.1"/>
    <property type="molecule type" value="Genomic_DNA"/>
</dbReference>
<evidence type="ECO:0000313" key="3">
    <source>
        <dbReference type="Proteomes" id="UP000023152"/>
    </source>
</evidence>
<organism evidence="2 3">
    <name type="scientific">Reticulomyxa filosa</name>
    <dbReference type="NCBI Taxonomy" id="46433"/>
    <lineage>
        <taxon>Eukaryota</taxon>
        <taxon>Sar</taxon>
        <taxon>Rhizaria</taxon>
        <taxon>Retaria</taxon>
        <taxon>Foraminifera</taxon>
        <taxon>Monothalamids</taxon>
        <taxon>Reticulomyxidae</taxon>
        <taxon>Reticulomyxa</taxon>
    </lineage>
</organism>
<proteinExistence type="predicted"/>
<name>X6LYA5_RETFI</name>
<keyword evidence="1" id="KW-1133">Transmembrane helix</keyword>
<keyword evidence="1" id="KW-0472">Membrane</keyword>
<keyword evidence="3" id="KW-1185">Reference proteome</keyword>
<reference evidence="2 3" key="1">
    <citation type="journal article" date="2013" name="Curr. Biol.">
        <title>The Genome of the Foraminiferan Reticulomyxa filosa.</title>
        <authorList>
            <person name="Glockner G."/>
            <person name="Hulsmann N."/>
            <person name="Schleicher M."/>
            <person name="Noegel A.A."/>
            <person name="Eichinger L."/>
            <person name="Gallinger C."/>
            <person name="Pawlowski J."/>
            <person name="Sierra R."/>
            <person name="Euteneuer U."/>
            <person name="Pillet L."/>
            <person name="Moustafa A."/>
            <person name="Platzer M."/>
            <person name="Groth M."/>
            <person name="Szafranski K."/>
            <person name="Schliwa M."/>
        </authorList>
    </citation>
    <scope>NUCLEOTIDE SEQUENCE [LARGE SCALE GENOMIC DNA]</scope>
</reference>
<accession>X6LYA5</accession>
<evidence type="ECO:0000313" key="2">
    <source>
        <dbReference type="EMBL" id="ETO06868.1"/>
    </source>
</evidence>
<feature type="transmembrane region" description="Helical" evidence="1">
    <location>
        <begin position="289"/>
        <end position="309"/>
    </location>
</feature>
<dbReference type="AlphaFoldDB" id="X6LYA5"/>
<sequence length="864" mass="103079">MNKSQDYAQKKRANVLLLNKILLNLCKNNKICTSCEPIKSVLQFESVFFKESSMEQIQDIFSIIEKELISKVWDLCEGDVDEQELYLRQLLKEFGNKMDKTIILEEWKQCNRIYWDTHIKLTEFSSIYDINAIEEKRELKIVREMCLHILWNILSYPKVIKYRQINTISLLQNLKRKCDLLRANVAQVFMEMENFFKKYGFQKGNDENWYYLDHIQLLLLWECYQIWIYLQPIVNIPTTVCMLSNGKWKEFEIVFDYEYRRIVLLNKNNLKVKTLQVGNPKKSSLEFNIVSNTVASFLIILGIFVQMILEKEITYQIIAQLMISHFIPTKFVNYVKYEIHFYLNSYNPYSITLKQGLQHLKDQFQVRQESNGCGDESITFECKFHMCCPQISSDMNEDMLLNDIYKDFHYLNRQVYWKISHYFIVPYRNTINISTIRTNIPEDRDSTISSNRKPKFNPLLYECNFIKLRIIQDTVYSTALLNNNALKELLHEVIKNGYLIDLIPKKLLSKGEKKIKKQINYNENNGNELILNNKILTILNELKILYYNEIHKQMGYPLQLHQICAILLYCGKSCNAEFSYDQTKFQYSKWKYLDTWSQDTIVILHGHERREEESIELYCGLKKVRLENEKEIKQGFFISHVSTSDDIQVARMFRSAQGCILHFHPSMRRAQRIYSCDVSWISPFKHEREILFSRSSTYIFDEERAVAWRAKIESEDENTQMILLTWAKYDTFVQQTMYISKMQNYLIDLNLIYQVLLGFRGNIDVAIISLNLFEEWKKQPNNVKKYEEKKKEFIERRCCNHHINLFMIFLKEHLPHFKINHNKAWSYKCTPIEWATIVTAKYGLPFVEKTGEIINNNKKYAFVK</sequence>
<dbReference type="Proteomes" id="UP000023152">
    <property type="component" value="Unassembled WGS sequence"/>
</dbReference>
<evidence type="ECO:0000256" key="1">
    <source>
        <dbReference type="SAM" id="Phobius"/>
    </source>
</evidence>
<protein>
    <submittedName>
        <fullName evidence="2">Uncharacterized protein</fullName>
    </submittedName>
</protein>
<comment type="caution">
    <text evidence="2">The sequence shown here is derived from an EMBL/GenBank/DDBJ whole genome shotgun (WGS) entry which is preliminary data.</text>
</comment>
<gene>
    <name evidence="2" type="ORF">RFI_30523</name>
</gene>
<dbReference type="OrthoDB" id="9990006at2759"/>
<keyword evidence="1" id="KW-0812">Transmembrane</keyword>